<evidence type="ECO:0000256" key="1">
    <source>
        <dbReference type="ARBA" id="ARBA00004141"/>
    </source>
</evidence>
<keyword evidence="10 12" id="KW-0868">Chloride</keyword>
<evidence type="ECO:0000256" key="10">
    <source>
        <dbReference type="ARBA" id="ARBA00023214"/>
    </source>
</evidence>
<dbReference type="GO" id="GO:0005247">
    <property type="term" value="F:voltage-gated chloride channel activity"/>
    <property type="evidence" value="ECO:0007669"/>
    <property type="project" value="TreeGrafter"/>
</dbReference>
<feature type="non-terminal residue" evidence="14">
    <location>
        <position position="1"/>
    </location>
</feature>
<dbReference type="Pfam" id="PF00654">
    <property type="entry name" value="Voltage_CLC"/>
    <property type="match status" value="2"/>
</dbReference>
<feature type="non-terminal residue" evidence="14">
    <location>
        <position position="759"/>
    </location>
</feature>
<evidence type="ECO:0000256" key="12">
    <source>
        <dbReference type="RuleBase" id="RU361221"/>
    </source>
</evidence>
<keyword evidence="6 12" id="KW-0406">Ion transport</keyword>
<evidence type="ECO:0000256" key="6">
    <source>
        <dbReference type="ARBA" id="ARBA00023065"/>
    </source>
</evidence>
<dbReference type="Gene3D" id="3.10.580.10">
    <property type="entry name" value="CBS-domain"/>
    <property type="match status" value="1"/>
</dbReference>
<feature type="transmembrane region" description="Helical" evidence="12">
    <location>
        <begin position="227"/>
        <end position="246"/>
    </location>
</feature>
<name>A0A7L0LLG8_9SYLV</name>
<keyword evidence="9" id="KW-0407">Ion channel</keyword>
<dbReference type="InterPro" id="IPR000644">
    <property type="entry name" value="CBS_dom"/>
</dbReference>
<dbReference type="CDD" id="cd04591">
    <property type="entry name" value="CBS_pair_voltage-gated_CLC_euk_bac"/>
    <property type="match status" value="1"/>
</dbReference>
<dbReference type="InterPro" id="IPR046342">
    <property type="entry name" value="CBS_dom_sf"/>
</dbReference>
<dbReference type="EMBL" id="VXAN01000855">
    <property type="protein sequence ID" value="NXK69975.1"/>
    <property type="molecule type" value="Genomic_DNA"/>
</dbReference>
<dbReference type="GO" id="GO:0005886">
    <property type="term" value="C:plasma membrane"/>
    <property type="evidence" value="ECO:0007669"/>
    <property type="project" value="TreeGrafter"/>
</dbReference>
<keyword evidence="2 12" id="KW-0813">Transport</keyword>
<evidence type="ECO:0000256" key="7">
    <source>
        <dbReference type="ARBA" id="ARBA00023122"/>
    </source>
</evidence>
<evidence type="ECO:0000313" key="14">
    <source>
        <dbReference type="EMBL" id="NXK69975.1"/>
    </source>
</evidence>
<evidence type="ECO:0000256" key="11">
    <source>
        <dbReference type="PROSITE-ProRule" id="PRU00703"/>
    </source>
</evidence>
<dbReference type="AlphaFoldDB" id="A0A7L0LLG8"/>
<feature type="transmembrane region" description="Helical" evidence="12">
    <location>
        <begin position="411"/>
        <end position="430"/>
    </location>
</feature>
<evidence type="ECO:0000256" key="2">
    <source>
        <dbReference type="ARBA" id="ARBA00022448"/>
    </source>
</evidence>
<comment type="caution">
    <text evidence="12">Lacks conserved residue(s) required for the propagation of feature annotation.</text>
</comment>
<dbReference type="PANTHER" id="PTHR45720">
    <property type="entry name" value="CHLORIDE CHANNEL PROTEIN 2"/>
    <property type="match status" value="1"/>
</dbReference>
<evidence type="ECO:0000256" key="3">
    <source>
        <dbReference type="ARBA" id="ARBA00022692"/>
    </source>
</evidence>
<sequence>RGEKEEEEEVERVLVSEHSWRPCPTARRRVRGCLQWVKRQLFRVGEDWYFLFILGVLMATISFTMDTVVTRLHLAHMWLYREIGDVAVLKYLSWTLYPMALAAFSTGFSQSITPHSGGSGIPELKTILMGVVLEDYLAIQNFGAKVVGLTCTLMCGSTVFLGKVGPYVHLSAMAAAYLGKMRTTVTREYENKFKQHEMLVAAQAVGVATVFGAPISGEDPPPSPPWAPLNLALIPFPVFPGVLFSIEVMSPHFAVRDYWRGFFAATCGAFMFRLLAVFNSEQGKAGRAGCAPSSPLLSPCGIFGVLTPKPTPSLLSPLPETIAAVFKSDLKIDFPFDLLETFFFLILGYGGSGFGVLSVPCLCPACTCLPSPHRIICGVVACAYLFCQRWTMVAVKKNRLTAKLLATDKPVYTVLVVLLLASITFPPGLGQFMASRLTMKEYLTSLFDNRTWGSLAPNASGVAQPGELWREWDHPSATIYSTLTFFLLMKFWMLILATTLPLPAGYFMPIFVYGESGAGGTWGGSARLRGDTVGTARPGGHGGDSQAAAFSGSVTHAVSTALLVCEATGHLGHVLPTVLAVLVANAITQKNQPSFYDGTIIVKKLPYLPPIRSRHIASYRVVVEEFMERRVVALAKGDGFQEVLVALDASADAEYPVVESTGSPTLVGTVSRSQLVTFLQSHEHPQAPQGEKPATVGTLGDDCAIEPIMLQFSPWTSLHQAYHLFQLLKLQRVFVTRSGELVGAVSRAEVRGERRGKRE</sequence>
<evidence type="ECO:0000256" key="9">
    <source>
        <dbReference type="ARBA" id="ARBA00023173"/>
    </source>
</evidence>
<feature type="transmembrane region" description="Helical" evidence="12">
    <location>
        <begin position="48"/>
        <end position="69"/>
    </location>
</feature>
<keyword evidence="5 12" id="KW-1133">Transmembrane helix</keyword>
<feature type="domain" description="CBS" evidence="13">
    <location>
        <begin position="627"/>
        <end position="686"/>
    </location>
</feature>
<dbReference type="PROSITE" id="PS51371">
    <property type="entry name" value="CBS"/>
    <property type="match status" value="1"/>
</dbReference>
<dbReference type="Proteomes" id="UP000567822">
    <property type="component" value="Unassembled WGS sequence"/>
</dbReference>
<evidence type="ECO:0000313" key="15">
    <source>
        <dbReference type="Proteomes" id="UP000567822"/>
    </source>
</evidence>
<feature type="transmembrane region" description="Helical" evidence="12">
    <location>
        <begin position="198"/>
        <end position="215"/>
    </location>
</feature>
<dbReference type="Gene3D" id="1.10.3080.10">
    <property type="entry name" value="Clc chloride channel"/>
    <property type="match status" value="1"/>
</dbReference>
<gene>
    <name evidence="14" type="primary">Clcnkb</name>
    <name evidence="14" type="ORF">SYLVIR_R04215</name>
</gene>
<accession>A0A7L0LLG8</accession>
<keyword evidence="3 12" id="KW-0812">Transmembrane</keyword>
<keyword evidence="4" id="KW-0677">Repeat</keyword>
<comment type="subcellular location">
    <subcellularLocation>
        <location evidence="1 12">Membrane</location>
        <topology evidence="1 12">Multi-pass membrane protein</topology>
    </subcellularLocation>
</comment>
<feature type="transmembrane region" description="Helical" evidence="12">
    <location>
        <begin position="375"/>
        <end position="391"/>
    </location>
</feature>
<evidence type="ECO:0000256" key="5">
    <source>
        <dbReference type="ARBA" id="ARBA00022989"/>
    </source>
</evidence>
<organism evidence="14 15">
    <name type="scientific">Sylvietta virens</name>
    <name type="common">Green crombec</name>
    <dbReference type="NCBI Taxonomy" id="208069"/>
    <lineage>
        <taxon>Eukaryota</taxon>
        <taxon>Metazoa</taxon>
        <taxon>Chordata</taxon>
        <taxon>Craniata</taxon>
        <taxon>Vertebrata</taxon>
        <taxon>Euteleostomi</taxon>
        <taxon>Archelosauria</taxon>
        <taxon>Archosauria</taxon>
        <taxon>Dinosauria</taxon>
        <taxon>Saurischia</taxon>
        <taxon>Theropoda</taxon>
        <taxon>Coelurosauria</taxon>
        <taxon>Aves</taxon>
        <taxon>Neognathae</taxon>
        <taxon>Neoaves</taxon>
        <taxon>Telluraves</taxon>
        <taxon>Australaves</taxon>
        <taxon>Passeriformes</taxon>
        <taxon>Sylvioidea</taxon>
        <taxon>Sylviidae</taxon>
        <taxon>Acrocephalinae</taxon>
        <taxon>Sylvietta</taxon>
    </lineage>
</organism>
<feature type="transmembrane region" description="Helical" evidence="12">
    <location>
        <begin position="258"/>
        <end position="278"/>
    </location>
</feature>
<comment type="similarity">
    <text evidence="12">Belongs to the chloride channel (TC 2.A.49) family.</text>
</comment>
<keyword evidence="7 11" id="KW-0129">CBS domain</keyword>
<dbReference type="SUPFAM" id="SSF81340">
    <property type="entry name" value="Clc chloride channel"/>
    <property type="match status" value="2"/>
</dbReference>
<dbReference type="CDD" id="cd03683">
    <property type="entry name" value="ClC_1_like"/>
    <property type="match status" value="1"/>
</dbReference>
<keyword evidence="9" id="KW-0869">Chloride channel</keyword>
<dbReference type="InterPro" id="IPR014743">
    <property type="entry name" value="Cl-channel_core"/>
</dbReference>
<comment type="caution">
    <text evidence="14">The sequence shown here is derived from an EMBL/GenBank/DDBJ whole genome shotgun (WGS) entry which is preliminary data.</text>
</comment>
<evidence type="ECO:0000256" key="4">
    <source>
        <dbReference type="ARBA" id="ARBA00022737"/>
    </source>
</evidence>
<protein>
    <recommendedName>
        <fullName evidence="12">Chloride channel protein</fullName>
    </recommendedName>
</protein>
<keyword evidence="15" id="KW-1185">Reference proteome</keyword>
<feature type="transmembrane region" description="Helical" evidence="12">
    <location>
        <begin position="479"/>
        <end position="502"/>
    </location>
</feature>
<evidence type="ECO:0000256" key="8">
    <source>
        <dbReference type="ARBA" id="ARBA00023136"/>
    </source>
</evidence>
<evidence type="ECO:0000259" key="13">
    <source>
        <dbReference type="PROSITE" id="PS51371"/>
    </source>
</evidence>
<proteinExistence type="inferred from homology"/>
<dbReference type="PANTHER" id="PTHR45720:SF3">
    <property type="entry name" value="CHLORIDE CHANNEL PROTEIN CLC-KB"/>
    <property type="match status" value="1"/>
</dbReference>
<dbReference type="InterPro" id="IPR050970">
    <property type="entry name" value="Cl_channel_volt-gated"/>
</dbReference>
<feature type="transmembrane region" description="Helical" evidence="12">
    <location>
        <begin position="342"/>
        <end position="363"/>
    </location>
</feature>
<dbReference type="PRINTS" id="PR00762">
    <property type="entry name" value="CLCHANNEL"/>
</dbReference>
<dbReference type="GO" id="GO:0034707">
    <property type="term" value="C:chloride channel complex"/>
    <property type="evidence" value="ECO:0007669"/>
    <property type="project" value="UniProtKB-KW"/>
</dbReference>
<keyword evidence="8 12" id="KW-0472">Membrane</keyword>
<dbReference type="SUPFAM" id="SSF54631">
    <property type="entry name" value="CBS-domain pair"/>
    <property type="match status" value="1"/>
</dbReference>
<dbReference type="InterPro" id="IPR001807">
    <property type="entry name" value="ClC"/>
</dbReference>
<reference evidence="14 15" key="1">
    <citation type="submission" date="2019-09" db="EMBL/GenBank/DDBJ databases">
        <title>Bird 10,000 Genomes (B10K) Project - Family phase.</title>
        <authorList>
            <person name="Zhang G."/>
        </authorList>
    </citation>
    <scope>NUCLEOTIDE SEQUENCE [LARGE SCALE GENOMIC DNA]</scope>
    <source>
        <strain evidence="14">B10K-DU-009-59</strain>
        <tissue evidence="14">Muscle</tissue>
    </source>
</reference>